<comment type="caution">
    <text evidence="7">The sequence shown here is derived from an EMBL/GenBank/DDBJ whole genome shotgun (WGS) entry which is preliminary data.</text>
</comment>
<reference evidence="7 8" key="1">
    <citation type="submission" date="2019-03" db="EMBL/GenBank/DDBJ databases">
        <title>Genomic Encyclopedia of Type Strains, Phase IV (KMG-IV): sequencing the most valuable type-strain genomes for metagenomic binning, comparative biology and taxonomic classification.</title>
        <authorList>
            <person name="Goeker M."/>
        </authorList>
    </citation>
    <scope>NUCLEOTIDE SEQUENCE [LARGE SCALE GENOMIC DNA]</scope>
    <source>
        <strain evidence="7 8">DSM 15969</strain>
    </source>
</reference>
<evidence type="ECO:0000313" key="7">
    <source>
        <dbReference type="EMBL" id="TCL36444.1"/>
    </source>
</evidence>
<dbReference type="NCBIfam" id="TIGR03717">
    <property type="entry name" value="R_switched_YjbE"/>
    <property type="match status" value="1"/>
</dbReference>
<feature type="transmembrane region" description="Helical" evidence="6">
    <location>
        <begin position="40"/>
        <end position="61"/>
    </location>
</feature>
<dbReference type="AlphaFoldDB" id="A0A4R1PXC4"/>
<evidence type="ECO:0000313" key="8">
    <source>
        <dbReference type="Proteomes" id="UP000295063"/>
    </source>
</evidence>
<evidence type="ECO:0000256" key="6">
    <source>
        <dbReference type="SAM" id="Phobius"/>
    </source>
</evidence>
<evidence type="ECO:0000256" key="5">
    <source>
        <dbReference type="ARBA" id="ARBA00023136"/>
    </source>
</evidence>
<feature type="transmembrane region" description="Helical" evidence="6">
    <location>
        <begin position="160"/>
        <end position="178"/>
    </location>
</feature>
<organism evidence="7 8">
    <name type="scientific">Anaerospora hongkongensis</name>
    <dbReference type="NCBI Taxonomy" id="244830"/>
    <lineage>
        <taxon>Bacteria</taxon>
        <taxon>Bacillati</taxon>
        <taxon>Bacillota</taxon>
        <taxon>Negativicutes</taxon>
        <taxon>Selenomonadales</taxon>
        <taxon>Sporomusaceae</taxon>
        <taxon>Anaerospora</taxon>
    </lineage>
</organism>
<dbReference type="PANTHER" id="PTHR30238">
    <property type="entry name" value="MEMBRANE BOUND PREDICTED REDOX MODULATOR"/>
    <property type="match status" value="1"/>
</dbReference>
<comment type="similarity">
    <text evidence="2">Belongs to the TerC family.</text>
</comment>
<comment type="subcellular location">
    <subcellularLocation>
        <location evidence="1">Membrane</location>
        <topology evidence="1">Multi-pass membrane protein</topology>
    </subcellularLocation>
</comment>
<feature type="transmembrane region" description="Helical" evidence="6">
    <location>
        <begin position="106"/>
        <end position="124"/>
    </location>
</feature>
<accession>A0A4R1PXC4</accession>
<dbReference type="OrthoDB" id="5295733at2"/>
<dbReference type="PANTHER" id="PTHR30238:SF4">
    <property type="entry name" value="SLL1022 PROTEIN"/>
    <property type="match status" value="1"/>
</dbReference>
<keyword evidence="5 6" id="KW-0472">Membrane</keyword>
<dbReference type="RefSeq" id="WP_132081094.1">
    <property type="nucleotide sequence ID" value="NZ_DALYTA010000005.1"/>
</dbReference>
<keyword evidence="8" id="KW-1185">Reference proteome</keyword>
<feature type="transmembrane region" description="Helical" evidence="6">
    <location>
        <begin position="6"/>
        <end position="28"/>
    </location>
</feature>
<dbReference type="Pfam" id="PF03741">
    <property type="entry name" value="TerC"/>
    <property type="match status" value="1"/>
</dbReference>
<evidence type="ECO:0000256" key="2">
    <source>
        <dbReference type="ARBA" id="ARBA00007511"/>
    </source>
</evidence>
<feature type="transmembrane region" description="Helical" evidence="6">
    <location>
        <begin position="130"/>
        <end position="148"/>
    </location>
</feature>
<evidence type="ECO:0000256" key="3">
    <source>
        <dbReference type="ARBA" id="ARBA00022692"/>
    </source>
</evidence>
<gene>
    <name evidence="7" type="ORF">EV210_10883</name>
</gene>
<sequence>MELLAALGSITFINLILSGDNAVIIALASRNLPPEQRKKAVLWGSAGAVVLRIVLTMIAALLLQIPYVQFVGGLALLWIAVSLLGEEKKHDVACKEAASFTEAIKVILFADLIMSLDNVLAIAGVANGNMILLIAGLAMSVPLVVFGSQMLMSLMDRYPIIIYIGAAILGWTASKMMVADAAMGPILEAYALPLEIALTVTVVGIGHWLKQRSHSVAADTEGAPAFRDSEK</sequence>
<name>A0A4R1PXC4_9FIRM</name>
<feature type="transmembrane region" description="Helical" evidence="6">
    <location>
        <begin position="190"/>
        <end position="209"/>
    </location>
</feature>
<dbReference type="EMBL" id="SLUI01000008">
    <property type="protein sequence ID" value="TCL36444.1"/>
    <property type="molecule type" value="Genomic_DNA"/>
</dbReference>
<dbReference type="InterPro" id="IPR022301">
    <property type="entry name" value="Integral_membrane_YjbE"/>
</dbReference>
<dbReference type="Proteomes" id="UP000295063">
    <property type="component" value="Unassembled WGS sequence"/>
</dbReference>
<protein>
    <submittedName>
        <fullName evidence="7">YjbE family integral membrane protein</fullName>
    </submittedName>
</protein>
<feature type="transmembrane region" description="Helical" evidence="6">
    <location>
        <begin position="67"/>
        <end position="85"/>
    </location>
</feature>
<evidence type="ECO:0000256" key="1">
    <source>
        <dbReference type="ARBA" id="ARBA00004141"/>
    </source>
</evidence>
<keyword evidence="3 6" id="KW-0812">Transmembrane</keyword>
<keyword evidence="4 6" id="KW-1133">Transmembrane helix</keyword>
<evidence type="ECO:0000256" key="4">
    <source>
        <dbReference type="ARBA" id="ARBA00022989"/>
    </source>
</evidence>
<proteinExistence type="inferred from homology"/>
<dbReference type="GO" id="GO:0016020">
    <property type="term" value="C:membrane"/>
    <property type="evidence" value="ECO:0007669"/>
    <property type="project" value="UniProtKB-SubCell"/>
</dbReference>
<dbReference type="InterPro" id="IPR005496">
    <property type="entry name" value="Integral_membrane_TerC"/>
</dbReference>